<dbReference type="Gene3D" id="1.20.1730.10">
    <property type="entry name" value="Sodium/glucose cotransporter"/>
    <property type="match status" value="1"/>
</dbReference>
<sequence length="677" mass="71298">MKKTFWAGSIALLLGLLASQTAFAAEGGAVADKFKWLTFLVFGLIIGMTMYVTYRAAKQTASAADFYAAGRSVTGVQNGWAIAGDYLSAASFLGIAGLISLYGYDGFMYSVGWLVAYITVLLVIAEPCRNIGKYTLGDILAFRNNPKAAKVVAAVSTVTVSTFYLTAQMVGGGVLVKTLIGIEYEVSVIAVGILMLTYVVFGGMKATTWVQIIKAILLVTASILLVLFTWGQYGFSLPGFLQAAVDNPDIQKQVAKLIGDAATNMTPEELGQRFLEPGLYLKSPIDQISLGMALVLGTAGMPHILMRFFTVPTAQDARTSVIWAMAIIGGFYVLTLFLGLGAAMNVTPASIMALDKGGNMAAPLLAQFVGGGPESMLGNLFLAFVSAVAFATIVAVVAGLVLASASAMSHDLYVGVIRGEHATAKEQITAARVATVIVGALAIYVGIAAKGQNVAHLVALAFAVAASSNLPAVFLTLYWKKANTYGIVAGMLAGAGSAILLVMLSPNMTYPLAKIADAKKVLEGTPAVVAKEAAPAQWGFSCELFADPACKKEVKAAPEKPAVPGAKEKLAKAQADLATLTDDAAKAAKEKEIKGLEKSITAAEGDLKKFEGQTTSMMGLEKPWFMLKNPGLVSIPLGFLVTILISLFTRDRRSDEMWDELYVRQNTGINAEGAQAH</sequence>
<keyword evidence="4" id="KW-1003">Cell membrane</keyword>
<evidence type="ECO:0000256" key="6">
    <source>
        <dbReference type="ARBA" id="ARBA00022847"/>
    </source>
</evidence>
<feature type="signal peptide" evidence="15">
    <location>
        <begin position="1"/>
        <end position="24"/>
    </location>
</feature>
<evidence type="ECO:0000256" key="5">
    <source>
        <dbReference type="ARBA" id="ARBA00022692"/>
    </source>
</evidence>
<evidence type="ECO:0000313" key="18">
    <source>
        <dbReference type="Proteomes" id="UP000664466"/>
    </source>
</evidence>
<dbReference type="AlphaFoldDB" id="A0A8B0SD09"/>
<evidence type="ECO:0000256" key="2">
    <source>
        <dbReference type="ARBA" id="ARBA00006434"/>
    </source>
</evidence>
<dbReference type="CDD" id="cd11480">
    <property type="entry name" value="SLC5sbd_u4"/>
    <property type="match status" value="1"/>
</dbReference>
<dbReference type="NCBIfam" id="TIGR00813">
    <property type="entry name" value="sss"/>
    <property type="match status" value="1"/>
</dbReference>
<keyword evidence="9" id="KW-0406">Ion transport</keyword>
<evidence type="ECO:0000256" key="13">
    <source>
        <dbReference type="SAM" id="Coils"/>
    </source>
</evidence>
<evidence type="ECO:0000256" key="4">
    <source>
        <dbReference type="ARBA" id="ARBA00022475"/>
    </source>
</evidence>
<dbReference type="GO" id="GO:0015123">
    <property type="term" value="F:acetate transmembrane transporter activity"/>
    <property type="evidence" value="ECO:0007669"/>
    <property type="project" value="TreeGrafter"/>
</dbReference>
<protein>
    <submittedName>
        <fullName evidence="17">Sodium/solute symporter</fullName>
    </submittedName>
</protein>
<dbReference type="InterPro" id="IPR050277">
    <property type="entry name" value="Sodium:Solute_Symporter"/>
</dbReference>
<feature type="transmembrane region" description="Helical" evidence="14">
    <location>
        <begin position="34"/>
        <end position="54"/>
    </location>
</feature>
<feature type="transmembrane region" description="Helical" evidence="14">
    <location>
        <begin position="179"/>
        <end position="200"/>
    </location>
</feature>
<evidence type="ECO:0000256" key="14">
    <source>
        <dbReference type="SAM" id="Phobius"/>
    </source>
</evidence>
<evidence type="ECO:0000313" key="17">
    <source>
        <dbReference type="EMBL" id="QTX09236.1"/>
    </source>
</evidence>
<evidence type="ECO:0000256" key="9">
    <source>
        <dbReference type="ARBA" id="ARBA00023065"/>
    </source>
</evidence>
<dbReference type="InterPro" id="IPR018212">
    <property type="entry name" value="Na/solute_symporter_CS"/>
</dbReference>
<name>A0A8B0SD09_9GAMM</name>
<proteinExistence type="inferred from homology"/>
<dbReference type="Proteomes" id="UP000664466">
    <property type="component" value="Unassembled WGS sequence"/>
</dbReference>
<feature type="transmembrane region" description="Helical" evidence="14">
    <location>
        <begin position="321"/>
        <end position="344"/>
    </location>
</feature>
<evidence type="ECO:0000256" key="10">
    <source>
        <dbReference type="ARBA" id="ARBA00023136"/>
    </source>
</evidence>
<reference evidence="17" key="2">
    <citation type="submission" date="2021-04" db="EMBL/GenBank/DDBJ databases">
        <title>Complete Genome and methylome analysis of Thiothrix fructosivorans ATCC 49748.</title>
        <authorList>
            <person name="Fomenkov A."/>
            <person name="Sun L."/>
            <person name="Vincze T."/>
            <person name="Grabovich M.Y."/>
            <person name="Roberts R.J."/>
        </authorList>
    </citation>
    <scope>NUCLEOTIDE SEQUENCE</scope>
    <source>
        <strain evidence="17">ATCC 49748</strain>
    </source>
</reference>
<dbReference type="GO" id="GO:0006814">
    <property type="term" value="P:sodium ion transport"/>
    <property type="evidence" value="ECO:0007669"/>
    <property type="project" value="UniProtKB-KW"/>
</dbReference>
<keyword evidence="18" id="KW-1185">Reference proteome</keyword>
<dbReference type="InterPro" id="IPR038377">
    <property type="entry name" value="Na/Glc_symporter_sf"/>
</dbReference>
<comment type="similarity">
    <text evidence="2 12">Belongs to the sodium:solute symporter (SSF) (TC 2.A.21) family.</text>
</comment>
<keyword evidence="7 14" id="KW-1133">Transmembrane helix</keyword>
<dbReference type="GO" id="GO:0006847">
    <property type="term" value="P:plasma membrane acetate transport"/>
    <property type="evidence" value="ECO:0007669"/>
    <property type="project" value="TreeGrafter"/>
</dbReference>
<reference evidence="16 18" key="1">
    <citation type="submission" date="2021-03" db="EMBL/GenBank/DDBJ databases">
        <title>Draft genome and methylome analysis of Thiotrix fructosivoruns ATCC 49748.</title>
        <authorList>
            <person name="Fomenkov A."/>
            <person name="Grabovich M.Y."/>
            <person name="Roberts R.J."/>
        </authorList>
    </citation>
    <scope>NUCLEOTIDE SEQUENCE [LARGE SCALE GENOMIC DNA]</scope>
    <source>
        <strain evidence="16 18">ATCC 49748</strain>
    </source>
</reference>
<keyword evidence="15" id="KW-0732">Signal</keyword>
<gene>
    <name evidence="17" type="ORF">J1836_011325</name>
    <name evidence="16" type="ORF">J1836_15940</name>
</gene>
<accession>A0A8B0SD09</accession>
<feature type="transmembrane region" description="Helical" evidence="14">
    <location>
        <begin position="288"/>
        <end position="309"/>
    </location>
</feature>
<evidence type="ECO:0000256" key="3">
    <source>
        <dbReference type="ARBA" id="ARBA00022448"/>
    </source>
</evidence>
<keyword evidence="5 14" id="KW-0812">Transmembrane</keyword>
<feature type="transmembrane region" description="Helical" evidence="14">
    <location>
        <begin position="212"/>
        <end position="231"/>
    </location>
</feature>
<dbReference type="PANTHER" id="PTHR48086">
    <property type="entry name" value="SODIUM/PROLINE SYMPORTER-RELATED"/>
    <property type="match status" value="1"/>
</dbReference>
<dbReference type="RefSeq" id="WP_207252127.1">
    <property type="nucleotide sequence ID" value="NZ_JAFMPM010000008.1"/>
</dbReference>
<feature type="chain" id="PRO_5033013213" evidence="15">
    <location>
        <begin position="25"/>
        <end position="677"/>
    </location>
</feature>
<organism evidence="17">
    <name type="scientific">Thiothrix fructosivorans</name>
    <dbReference type="NCBI Taxonomy" id="111770"/>
    <lineage>
        <taxon>Bacteria</taxon>
        <taxon>Pseudomonadati</taxon>
        <taxon>Pseudomonadota</taxon>
        <taxon>Gammaproteobacteria</taxon>
        <taxon>Thiotrichales</taxon>
        <taxon>Thiotrichaceae</taxon>
        <taxon>Thiothrix</taxon>
    </lineage>
</organism>
<evidence type="ECO:0000256" key="11">
    <source>
        <dbReference type="ARBA" id="ARBA00023201"/>
    </source>
</evidence>
<keyword evidence="13" id="KW-0175">Coiled coil</keyword>
<feature type="transmembrane region" description="Helical" evidence="14">
    <location>
        <begin position="485"/>
        <end position="504"/>
    </location>
</feature>
<evidence type="ECO:0000256" key="12">
    <source>
        <dbReference type="RuleBase" id="RU362091"/>
    </source>
</evidence>
<evidence type="ECO:0000256" key="1">
    <source>
        <dbReference type="ARBA" id="ARBA00004651"/>
    </source>
</evidence>
<feature type="transmembrane region" description="Helical" evidence="14">
    <location>
        <begin position="86"/>
        <end position="104"/>
    </location>
</feature>
<dbReference type="PANTHER" id="PTHR48086:SF6">
    <property type="entry name" value="CATION_ACETATE SYMPORTER ACTP"/>
    <property type="match status" value="1"/>
</dbReference>
<dbReference type="EMBL" id="JAFMPM010000008">
    <property type="protein sequence ID" value="MBO0614393.1"/>
    <property type="molecule type" value="Genomic_DNA"/>
</dbReference>
<feature type="transmembrane region" description="Helical" evidence="14">
    <location>
        <begin position="380"/>
        <end position="408"/>
    </location>
</feature>
<feature type="transmembrane region" description="Helical" evidence="14">
    <location>
        <begin position="110"/>
        <end position="128"/>
    </location>
</feature>
<keyword evidence="8" id="KW-0915">Sodium</keyword>
<comment type="subcellular location">
    <subcellularLocation>
        <location evidence="1">Cell membrane</location>
        <topology evidence="1">Multi-pass membrane protein</topology>
    </subcellularLocation>
</comment>
<feature type="transmembrane region" description="Helical" evidence="14">
    <location>
        <begin position="429"/>
        <end position="449"/>
    </location>
</feature>
<evidence type="ECO:0000256" key="7">
    <source>
        <dbReference type="ARBA" id="ARBA00022989"/>
    </source>
</evidence>
<keyword evidence="11" id="KW-0739">Sodium transport</keyword>
<dbReference type="EMBL" id="CP072748">
    <property type="protein sequence ID" value="QTX09236.1"/>
    <property type="molecule type" value="Genomic_DNA"/>
</dbReference>
<dbReference type="Pfam" id="PF00474">
    <property type="entry name" value="SSF"/>
    <property type="match status" value="1"/>
</dbReference>
<evidence type="ECO:0000256" key="15">
    <source>
        <dbReference type="SAM" id="SignalP"/>
    </source>
</evidence>
<dbReference type="GO" id="GO:0005886">
    <property type="term" value="C:plasma membrane"/>
    <property type="evidence" value="ECO:0007669"/>
    <property type="project" value="UniProtKB-SubCell"/>
</dbReference>
<feature type="coiled-coil region" evidence="13">
    <location>
        <begin position="563"/>
        <end position="613"/>
    </location>
</feature>
<keyword evidence="3" id="KW-0813">Transport</keyword>
<feature type="transmembrane region" description="Helical" evidence="14">
    <location>
        <begin position="455"/>
        <end position="478"/>
    </location>
</feature>
<dbReference type="PROSITE" id="PS00456">
    <property type="entry name" value="NA_SOLUT_SYMP_1"/>
    <property type="match status" value="1"/>
</dbReference>
<dbReference type="GO" id="GO:0015293">
    <property type="term" value="F:symporter activity"/>
    <property type="evidence" value="ECO:0007669"/>
    <property type="project" value="UniProtKB-KW"/>
</dbReference>
<feature type="transmembrane region" description="Helical" evidence="14">
    <location>
        <begin position="148"/>
        <end position="167"/>
    </location>
</feature>
<dbReference type="PROSITE" id="PS50283">
    <property type="entry name" value="NA_SOLUT_SYMP_3"/>
    <property type="match status" value="1"/>
</dbReference>
<evidence type="ECO:0000313" key="16">
    <source>
        <dbReference type="EMBL" id="MBO0614393.1"/>
    </source>
</evidence>
<dbReference type="InterPro" id="IPR001734">
    <property type="entry name" value="Na/solute_symporter"/>
</dbReference>
<evidence type="ECO:0000256" key="8">
    <source>
        <dbReference type="ARBA" id="ARBA00023053"/>
    </source>
</evidence>
<keyword evidence="10 14" id="KW-0472">Membrane</keyword>
<feature type="transmembrane region" description="Helical" evidence="14">
    <location>
        <begin position="631"/>
        <end position="649"/>
    </location>
</feature>
<keyword evidence="6" id="KW-0769">Symport</keyword>